<organism evidence="2 3">
    <name type="scientific">Poritiphilus flavus</name>
    <dbReference type="NCBI Taxonomy" id="2697053"/>
    <lineage>
        <taxon>Bacteria</taxon>
        <taxon>Pseudomonadati</taxon>
        <taxon>Bacteroidota</taxon>
        <taxon>Flavobacteriia</taxon>
        <taxon>Flavobacteriales</taxon>
        <taxon>Flavobacteriaceae</taxon>
        <taxon>Poritiphilus</taxon>
    </lineage>
</organism>
<evidence type="ECO:0000259" key="1">
    <source>
        <dbReference type="SMART" id="SM00829"/>
    </source>
</evidence>
<dbReference type="AlphaFoldDB" id="A0A6L9EC31"/>
<comment type="caution">
    <text evidence="2">The sequence shown here is derived from an EMBL/GenBank/DDBJ whole genome shotgun (WGS) entry which is preliminary data.</text>
</comment>
<dbReference type="Proteomes" id="UP000475249">
    <property type="component" value="Unassembled WGS sequence"/>
</dbReference>
<dbReference type="SUPFAM" id="SSF51735">
    <property type="entry name" value="NAD(P)-binding Rossmann-fold domains"/>
    <property type="match status" value="1"/>
</dbReference>
<name>A0A6L9EC31_9FLAO</name>
<feature type="domain" description="Enoyl reductase (ER)" evidence="1">
    <location>
        <begin position="10"/>
        <end position="320"/>
    </location>
</feature>
<dbReference type="InterPro" id="IPR013154">
    <property type="entry name" value="ADH-like_N"/>
</dbReference>
<dbReference type="Pfam" id="PF08240">
    <property type="entry name" value="ADH_N"/>
    <property type="match status" value="1"/>
</dbReference>
<evidence type="ECO:0000313" key="3">
    <source>
        <dbReference type="Proteomes" id="UP000475249"/>
    </source>
</evidence>
<dbReference type="CDD" id="cd08267">
    <property type="entry name" value="MDR1"/>
    <property type="match status" value="1"/>
</dbReference>
<dbReference type="RefSeq" id="WP_161435248.1">
    <property type="nucleotide sequence ID" value="NZ_WXYO01000004.1"/>
</dbReference>
<gene>
    <name evidence="2" type="ORF">GTQ38_09335</name>
</gene>
<protein>
    <submittedName>
        <fullName evidence="2">Zinc-binding dehydrogenase</fullName>
    </submittedName>
</protein>
<dbReference type="Gene3D" id="3.90.180.10">
    <property type="entry name" value="Medium-chain alcohol dehydrogenases, catalytic domain"/>
    <property type="match status" value="1"/>
</dbReference>
<dbReference type="Gene3D" id="3.40.50.720">
    <property type="entry name" value="NAD(P)-binding Rossmann-like Domain"/>
    <property type="match status" value="1"/>
</dbReference>
<dbReference type="PANTHER" id="PTHR11695:SF648">
    <property type="entry name" value="ZINC-BINDING OXIDOREDUCTASE"/>
    <property type="match status" value="1"/>
</dbReference>
<evidence type="ECO:0000313" key="2">
    <source>
        <dbReference type="EMBL" id="NAS12203.1"/>
    </source>
</evidence>
<dbReference type="InterPro" id="IPR011032">
    <property type="entry name" value="GroES-like_sf"/>
</dbReference>
<dbReference type="InterPro" id="IPR020843">
    <property type="entry name" value="ER"/>
</dbReference>
<proteinExistence type="predicted"/>
<dbReference type="InterPro" id="IPR036291">
    <property type="entry name" value="NAD(P)-bd_dom_sf"/>
</dbReference>
<accession>A0A6L9EC31</accession>
<reference evidence="2 3" key="1">
    <citation type="submission" date="2020-01" db="EMBL/GenBank/DDBJ databases">
        <title>Bacteria diversity of Porities sp.</title>
        <authorList>
            <person name="Wang G."/>
        </authorList>
    </citation>
    <scope>NUCLEOTIDE SEQUENCE [LARGE SCALE GENOMIC DNA]</scope>
    <source>
        <strain evidence="2 3">R33</strain>
    </source>
</reference>
<dbReference type="EMBL" id="WXYO01000004">
    <property type="protein sequence ID" value="NAS12203.1"/>
    <property type="molecule type" value="Genomic_DNA"/>
</dbReference>
<dbReference type="Pfam" id="PF13602">
    <property type="entry name" value="ADH_zinc_N_2"/>
    <property type="match status" value="1"/>
</dbReference>
<dbReference type="SUPFAM" id="SSF50129">
    <property type="entry name" value="GroES-like"/>
    <property type="match status" value="1"/>
</dbReference>
<dbReference type="SMART" id="SM00829">
    <property type="entry name" value="PKS_ER"/>
    <property type="match status" value="1"/>
</dbReference>
<dbReference type="GO" id="GO:0016491">
    <property type="term" value="F:oxidoreductase activity"/>
    <property type="evidence" value="ECO:0007669"/>
    <property type="project" value="InterPro"/>
</dbReference>
<dbReference type="InterPro" id="IPR050700">
    <property type="entry name" value="YIM1/Zinc_Alcohol_DH_Fams"/>
</dbReference>
<dbReference type="PANTHER" id="PTHR11695">
    <property type="entry name" value="ALCOHOL DEHYDROGENASE RELATED"/>
    <property type="match status" value="1"/>
</dbReference>
<sequence>MKAIVCTKYGSPDVLQLQEVAIPVPKDNEVLIRIHAAAVTTAGLIGRKGTPFFTRIFSGLTKPRNNILGMELSGEIKAAGRKVSQFKKGDQVFGLTGTGLGSNAEYICLSEDAALVKKPKDLTYEESAALIEGGLTALNFLRNKARIQSGQRVLIVGASGSVGTASVQLAKYFGAEVTAVCSKGNAGMVRSLGADKVIDYKAEDFTQSGHTYDIIFDTLGKHSFPACQNSLTSDGIFLDAAGLSTVFHMLWTSIFSRKKAILTATYVRSAKKIKPDLLYLKELIEREVIKPVIDRHYPLEKTAEAHQYVETGRKKGNVILSIVPSAVEFQN</sequence>
<keyword evidence="3" id="KW-1185">Reference proteome</keyword>